<dbReference type="GO" id="GO:0005829">
    <property type="term" value="C:cytosol"/>
    <property type="evidence" value="ECO:0007669"/>
    <property type="project" value="TreeGrafter"/>
</dbReference>
<dbReference type="Proteomes" id="UP000075359">
    <property type="component" value="Unassembled WGS sequence"/>
</dbReference>
<dbReference type="InterPro" id="IPR050627">
    <property type="entry name" value="Nitroreductase/BluB"/>
</dbReference>
<keyword evidence="10" id="KW-1185">Reference proteome</keyword>
<organism evidence="9 10">
    <name type="scientific">Sulfurovum riftiae</name>
    <dbReference type="NCBI Taxonomy" id="1630136"/>
    <lineage>
        <taxon>Bacteria</taxon>
        <taxon>Pseudomonadati</taxon>
        <taxon>Campylobacterota</taxon>
        <taxon>Epsilonproteobacteria</taxon>
        <taxon>Campylobacterales</taxon>
        <taxon>Sulfurovaceae</taxon>
        <taxon>Sulfurovum</taxon>
    </lineage>
</organism>
<evidence type="ECO:0000256" key="3">
    <source>
        <dbReference type="ARBA" id="ARBA00022630"/>
    </source>
</evidence>
<evidence type="ECO:0000259" key="8">
    <source>
        <dbReference type="Pfam" id="PF00881"/>
    </source>
</evidence>
<evidence type="ECO:0000256" key="1">
    <source>
        <dbReference type="ARBA" id="ARBA00001917"/>
    </source>
</evidence>
<keyword evidence="7" id="KW-0520">NAD</keyword>
<dbReference type="Gene3D" id="3.40.109.10">
    <property type="entry name" value="NADH Oxidase"/>
    <property type="match status" value="1"/>
</dbReference>
<dbReference type="RefSeq" id="WP_067328075.1">
    <property type="nucleotide sequence ID" value="NZ_LNKT01000001.1"/>
</dbReference>
<proteinExistence type="inferred from homology"/>
<dbReference type="InterPro" id="IPR029479">
    <property type="entry name" value="Nitroreductase"/>
</dbReference>
<dbReference type="OrthoDB" id="9809288at2"/>
<comment type="similarity">
    <text evidence="2">Belongs to the nitroreductase family.</text>
</comment>
<dbReference type="PANTHER" id="PTHR23026">
    <property type="entry name" value="NADPH NITROREDUCTASE"/>
    <property type="match status" value="1"/>
</dbReference>
<dbReference type="InterPro" id="IPR000415">
    <property type="entry name" value="Nitroreductase-like"/>
</dbReference>
<accession>A0A151CIJ9</accession>
<protein>
    <submittedName>
        <fullName evidence="9">NAD(P)H-dependent oxidoreductase</fullName>
    </submittedName>
</protein>
<dbReference type="CDD" id="cd02149">
    <property type="entry name" value="NfsB-like"/>
    <property type="match status" value="1"/>
</dbReference>
<evidence type="ECO:0000256" key="7">
    <source>
        <dbReference type="ARBA" id="ARBA00023027"/>
    </source>
</evidence>
<evidence type="ECO:0000313" key="9">
    <source>
        <dbReference type="EMBL" id="KYJ87319.1"/>
    </source>
</evidence>
<evidence type="ECO:0000256" key="5">
    <source>
        <dbReference type="ARBA" id="ARBA00022857"/>
    </source>
</evidence>
<dbReference type="SUPFAM" id="SSF55469">
    <property type="entry name" value="FMN-dependent nitroreductase-like"/>
    <property type="match status" value="1"/>
</dbReference>
<evidence type="ECO:0000313" key="10">
    <source>
        <dbReference type="Proteomes" id="UP000075359"/>
    </source>
</evidence>
<keyword evidence="6" id="KW-0560">Oxidoreductase</keyword>
<dbReference type="PANTHER" id="PTHR23026:SF125">
    <property type="entry name" value="OXYGEN-INSENSITIVE NAD(P)H NITROREDUCTASE"/>
    <property type="match status" value="1"/>
</dbReference>
<evidence type="ECO:0000256" key="4">
    <source>
        <dbReference type="ARBA" id="ARBA00022643"/>
    </source>
</evidence>
<keyword evidence="5" id="KW-0521">NADP</keyword>
<gene>
    <name evidence="9" type="ORF">AS592_09345</name>
</gene>
<dbReference type="EMBL" id="LNKT01000001">
    <property type="protein sequence ID" value="KYJ87319.1"/>
    <property type="molecule type" value="Genomic_DNA"/>
</dbReference>
<name>A0A151CIJ9_9BACT</name>
<dbReference type="Pfam" id="PF00881">
    <property type="entry name" value="Nitroreductase"/>
    <property type="match status" value="1"/>
</dbReference>
<feature type="domain" description="Nitroreductase" evidence="8">
    <location>
        <begin position="13"/>
        <end position="199"/>
    </location>
</feature>
<comment type="caution">
    <text evidence="9">The sequence shown here is derived from an EMBL/GenBank/DDBJ whole genome shotgun (WGS) entry which is preliminary data.</text>
</comment>
<evidence type="ECO:0000256" key="6">
    <source>
        <dbReference type="ARBA" id="ARBA00023002"/>
    </source>
</evidence>
<dbReference type="InterPro" id="IPR033878">
    <property type="entry name" value="NfsB-like"/>
</dbReference>
<dbReference type="STRING" id="1630136.AS592_09345"/>
<reference evidence="9 10" key="1">
    <citation type="submission" date="2015-11" db="EMBL/GenBank/DDBJ databases">
        <title>Draft genome of Sulfurovum riftiae 1812E, a member of the Epsilonproteobacteria isolated from the tube of the deep-sea hydrothermal vent tubewom Riftia pachyptila.</title>
        <authorList>
            <person name="Vetriani C."/>
            <person name="Giovannelli D."/>
        </authorList>
    </citation>
    <scope>NUCLEOTIDE SEQUENCE [LARGE SCALE GENOMIC DNA]</scope>
    <source>
        <strain evidence="9 10">1812E</strain>
    </source>
</reference>
<dbReference type="AlphaFoldDB" id="A0A151CIJ9"/>
<evidence type="ECO:0000256" key="2">
    <source>
        <dbReference type="ARBA" id="ARBA00007118"/>
    </source>
</evidence>
<dbReference type="GO" id="GO:0046256">
    <property type="term" value="P:2,4,6-trinitrotoluene catabolic process"/>
    <property type="evidence" value="ECO:0007669"/>
    <property type="project" value="TreeGrafter"/>
</dbReference>
<comment type="cofactor">
    <cofactor evidence="1">
        <name>FMN</name>
        <dbReference type="ChEBI" id="CHEBI:58210"/>
    </cofactor>
</comment>
<sequence length="220" mass="25642">MKSSEIIDAFHFRHACKVFNAEKKISDNDFMTILETGRLSPSSFGFEPWKFLVVQNSELREKLKPVTWGAQGTLPTASHFVVILARKQKSMRYDSDYITHMMYDVHKIPEEQAEQRRSFYQTFQEKDFKLFESERAMFDWAGKQTYIALGNMMTAAAMLGIDSCPIEGFKADEVEKLMAEEFEVDTEEFGVAVMVAFGYRVNEQPEKTRQSMEDITQWYR</sequence>
<keyword evidence="4" id="KW-0288">FMN</keyword>
<keyword evidence="3" id="KW-0285">Flavoprotein</keyword>
<dbReference type="GO" id="GO:0046857">
    <property type="term" value="F:oxidoreductase activity, acting on other nitrogenous compounds as donors, with NAD or NADP as acceptor"/>
    <property type="evidence" value="ECO:0007669"/>
    <property type="project" value="TreeGrafter"/>
</dbReference>